<sequence length="103" mass="11501">MVRCCSKRKIRVPVPKKIVIDVEEVSATEEDYDSADSYMLDNYVHEDVGRIYEYCANVAVTRMATLLVWIQSNVIFVVSVVSLLNTVCLGEGSCDSGYVPPAY</sequence>
<dbReference type="Gramene" id="PRQ28360">
    <property type="protein sequence ID" value="PRQ28360"/>
    <property type="gene ID" value="RchiOBHm_Chr5g0002221"/>
</dbReference>
<dbReference type="EMBL" id="PDCK01000043">
    <property type="protein sequence ID" value="PRQ28360.1"/>
    <property type="molecule type" value="Genomic_DNA"/>
</dbReference>
<comment type="caution">
    <text evidence="1">The sequence shown here is derived from an EMBL/GenBank/DDBJ whole genome shotgun (WGS) entry which is preliminary data.</text>
</comment>
<accession>A0A2P6Q2E2</accession>
<gene>
    <name evidence="1" type="ORF">RchiOBHm_Chr5g0002221</name>
</gene>
<proteinExistence type="predicted"/>
<evidence type="ECO:0000313" key="1">
    <source>
        <dbReference type="EMBL" id="PRQ28360.1"/>
    </source>
</evidence>
<evidence type="ECO:0000313" key="2">
    <source>
        <dbReference type="Proteomes" id="UP000238479"/>
    </source>
</evidence>
<keyword evidence="2" id="KW-1185">Reference proteome</keyword>
<organism evidence="1 2">
    <name type="scientific">Rosa chinensis</name>
    <name type="common">China rose</name>
    <dbReference type="NCBI Taxonomy" id="74649"/>
    <lineage>
        <taxon>Eukaryota</taxon>
        <taxon>Viridiplantae</taxon>
        <taxon>Streptophyta</taxon>
        <taxon>Embryophyta</taxon>
        <taxon>Tracheophyta</taxon>
        <taxon>Spermatophyta</taxon>
        <taxon>Magnoliopsida</taxon>
        <taxon>eudicotyledons</taxon>
        <taxon>Gunneridae</taxon>
        <taxon>Pentapetalae</taxon>
        <taxon>rosids</taxon>
        <taxon>fabids</taxon>
        <taxon>Rosales</taxon>
        <taxon>Rosaceae</taxon>
        <taxon>Rosoideae</taxon>
        <taxon>Rosoideae incertae sedis</taxon>
        <taxon>Rosa</taxon>
    </lineage>
</organism>
<name>A0A2P6Q2E2_ROSCH</name>
<dbReference type="AlphaFoldDB" id="A0A2P6Q2E2"/>
<reference evidence="1 2" key="1">
    <citation type="journal article" date="2018" name="Nat. Genet.">
        <title>The Rosa genome provides new insights in the design of modern roses.</title>
        <authorList>
            <person name="Bendahmane M."/>
        </authorList>
    </citation>
    <scope>NUCLEOTIDE SEQUENCE [LARGE SCALE GENOMIC DNA]</scope>
    <source>
        <strain evidence="2">cv. Old Blush</strain>
    </source>
</reference>
<protein>
    <submittedName>
        <fullName evidence="1">Uncharacterized protein</fullName>
    </submittedName>
</protein>
<dbReference type="Proteomes" id="UP000238479">
    <property type="component" value="Chromosome 5"/>
</dbReference>